<evidence type="ECO:0000313" key="1">
    <source>
        <dbReference type="Proteomes" id="UP000095286"/>
    </source>
</evidence>
<reference evidence="2" key="1">
    <citation type="submission" date="2016-11" db="UniProtKB">
        <authorList>
            <consortium name="WormBaseParasite"/>
        </authorList>
    </citation>
    <scope>IDENTIFICATION</scope>
    <source>
        <strain evidence="2">KR3021</strain>
    </source>
</reference>
<proteinExistence type="predicted"/>
<name>A0AC35TLY0_9BILA</name>
<dbReference type="WBParaSite" id="RSKR_0000192400.1">
    <property type="protein sequence ID" value="RSKR_0000192400.1"/>
    <property type="gene ID" value="RSKR_0000192400"/>
</dbReference>
<organism evidence="1 2">
    <name type="scientific">Rhabditophanes sp. KR3021</name>
    <dbReference type="NCBI Taxonomy" id="114890"/>
    <lineage>
        <taxon>Eukaryota</taxon>
        <taxon>Metazoa</taxon>
        <taxon>Ecdysozoa</taxon>
        <taxon>Nematoda</taxon>
        <taxon>Chromadorea</taxon>
        <taxon>Rhabditida</taxon>
        <taxon>Tylenchina</taxon>
        <taxon>Panagrolaimomorpha</taxon>
        <taxon>Strongyloidoidea</taxon>
        <taxon>Alloionematidae</taxon>
        <taxon>Rhabditophanes</taxon>
    </lineage>
</organism>
<evidence type="ECO:0000313" key="2">
    <source>
        <dbReference type="WBParaSite" id="RSKR_0000192400.1"/>
    </source>
</evidence>
<sequence>MSEYFLIPSTTTLSPVTGGPVTTTTPAAVTTLAPVTTTIPGAVTTLAPVTTGAPATTTLPAVTTNAPGAVTTLPPVTGSSSLPPVTGSSTLPPVTGSPTGIRTKRSILDTIMAIVGNDPTQIFSLLQSVSLVDIAKSVATAYLPPCFDGATGTVQAGIVNALLGDGTISTCMGSDFDLSNFVNVTVNVLGTSYSLSDIVAMIQPLVGMIMPSPTTTTLKPSTSINILTTTKLSTTTMKVSTSLTTIMTTLLATGPTTSMMSTVAPSSTLTYNVKVVDCQAINDFNKPAYLLQLASISNDGTVYACATTLYPPSPTAPMSTSTTTTTTLAPTTTLSTTSTMPPSTTTTPWDGGYYINCTGIPYPDRAAFIQDLQNAVVTHPQLTCMVNYSQFDPFPINGTLFIDCSYQPSSMIGNLLEGATDAFWNVPNVYCLPGQPTPTTTIHPTTVKIDCSIQPSSMIGDVLDGLMAYIWEKNQTYECLPTTLAPTTTTRRPRVITVDCANQSSGILPDAITGFSSSLFGGPDIYVCLTTPRPLATVHKPEVIIVDCSDKNDSFISDMVHGLSNSLFGDGNIYICGTEQATTTPMPYQNILTIVNCGMVNVENQPKYLNDLSAAAGDGRIFGCEGSVTSTIAPLTSTMSSQTTTLSPTHVYVDCTGGDPQAIEKRLNDIEVQNNGQRHFMCVTYKSSTVSASPSTELMNDINSAPGIQGQCSKGFTMMESHAVLSSMTNNKFGGYFEFPTSCAELCLRDYGLLRCVGYGYDFIHRGYCDIYQLKLSTPTTGADQNATVCRRDQ</sequence>
<dbReference type="Proteomes" id="UP000095286">
    <property type="component" value="Unplaced"/>
</dbReference>
<protein>
    <submittedName>
        <fullName evidence="2">Apple domain-containing protein</fullName>
    </submittedName>
</protein>
<accession>A0AC35TLY0</accession>